<evidence type="ECO:0000256" key="11">
    <source>
        <dbReference type="HAMAP-Rule" id="MF_01025"/>
    </source>
</evidence>
<dbReference type="Gene3D" id="3.20.20.70">
    <property type="entry name" value="Aldolase class I"/>
    <property type="match status" value="1"/>
</dbReference>
<feature type="domain" description="Pyruvate carboxyltransferase" evidence="12">
    <location>
        <begin position="5"/>
        <end position="269"/>
    </location>
</feature>
<organism evidence="13 14">
    <name type="scientific">candidate division WOR-1 bacterium DG_54_3</name>
    <dbReference type="NCBI Taxonomy" id="1703775"/>
    <lineage>
        <taxon>Bacteria</taxon>
        <taxon>Bacillati</taxon>
        <taxon>Saganbacteria</taxon>
    </lineage>
</organism>
<dbReference type="InterPro" id="IPR002034">
    <property type="entry name" value="AIPM/Hcit_synth_CS"/>
</dbReference>
<dbReference type="NCBIfam" id="NF002086">
    <property type="entry name" value="PRK00915.1-3"/>
    <property type="match status" value="1"/>
</dbReference>
<evidence type="ECO:0000256" key="7">
    <source>
        <dbReference type="ARBA" id="ARBA00022679"/>
    </source>
</evidence>
<evidence type="ECO:0000256" key="4">
    <source>
        <dbReference type="ARBA" id="ARBA00018198"/>
    </source>
</evidence>
<evidence type="ECO:0000256" key="10">
    <source>
        <dbReference type="ARBA" id="ARBA00023304"/>
    </source>
</evidence>
<dbReference type="InterPro" id="IPR013709">
    <property type="entry name" value="2-isopropylmalate_synth_dimer"/>
</dbReference>
<evidence type="ECO:0000259" key="12">
    <source>
        <dbReference type="PROSITE" id="PS50991"/>
    </source>
</evidence>
<comment type="pathway">
    <text evidence="1 11">Amino-acid biosynthesis; L-leucine biosynthesis; L-leucine from 3-methyl-2-oxobutanoate: step 1/4.</text>
</comment>
<dbReference type="EC" id="2.3.3.13" evidence="3 11"/>
<evidence type="ECO:0000256" key="5">
    <source>
        <dbReference type="ARBA" id="ARBA00022430"/>
    </source>
</evidence>
<sequence length="508" mass="55805">MARKIKIFDTTLRDGEQCPGASMNPKEKMEVARQLAKLNVDVIEAGFAIASQGDFDAIKAIAQQIKGPSICSLARTKKEDIERAWEAVKHCDKPRIHTFIATSPIHMEKKLHMTPEKVLKTAVEMVKLARSLCEDIEFSPEDAGRSEPEFLYKIIGAVIDAGATTINVPDTVGYTMPWEFGALIEKIIKNVPQIKKKKITISVHCHNDLGLAVANSLAAVKAGANQVECTINGIGERAGNASLEEIVMAIKTRKDFYDCETNINSQEIYKASRLVSNLTGMLVQPNKAIVGANAFAHEAGIHQHGVLKAKETYEIMKPEDIGLSESKIVMGKHSGRHALQKKLKDMGYELDKDALEKAYQRFLQVADKKKEVSERDLEIIVAEEVYVVPEDYKIEKIEITSGTHIKPEAKVVLSYKGKPIEKTVQGAGPVDAVYKAIEDLTKVKAALVDYSIQAITGGTDALGEVTVRIKDKERIYVGHGADTDILIASAKAYLAAINRLIYASTARP</sequence>
<comment type="caution">
    <text evidence="13">The sequence shown here is derived from an EMBL/GenBank/DDBJ whole genome shotgun (WGS) entry which is preliminary data.</text>
</comment>
<evidence type="ECO:0000256" key="1">
    <source>
        <dbReference type="ARBA" id="ARBA00004689"/>
    </source>
</evidence>
<evidence type="ECO:0000256" key="6">
    <source>
        <dbReference type="ARBA" id="ARBA00022605"/>
    </source>
</evidence>
<evidence type="ECO:0000256" key="9">
    <source>
        <dbReference type="ARBA" id="ARBA00023211"/>
    </source>
</evidence>
<feature type="binding site" evidence="11">
    <location>
        <position position="204"/>
    </location>
    <ligand>
        <name>Mn(2+)</name>
        <dbReference type="ChEBI" id="CHEBI:29035"/>
    </ligand>
</feature>
<evidence type="ECO:0000313" key="14">
    <source>
        <dbReference type="Proteomes" id="UP000051861"/>
    </source>
</evidence>
<dbReference type="Gene3D" id="1.10.238.260">
    <property type="match status" value="1"/>
</dbReference>
<dbReference type="Proteomes" id="UP000051861">
    <property type="component" value="Unassembled WGS sequence"/>
</dbReference>
<evidence type="ECO:0000256" key="2">
    <source>
        <dbReference type="ARBA" id="ARBA00009396"/>
    </source>
</evidence>
<dbReference type="PROSITE" id="PS00816">
    <property type="entry name" value="AIPM_HOMOCIT_SYNTH_2"/>
    <property type="match status" value="1"/>
</dbReference>
<dbReference type="InterPro" id="IPR050073">
    <property type="entry name" value="2-IPM_HCS-like"/>
</dbReference>
<dbReference type="InterPro" id="IPR054691">
    <property type="entry name" value="LeuA/HCS_post-cat"/>
</dbReference>
<dbReference type="Pfam" id="PF08502">
    <property type="entry name" value="LeuA_dimer"/>
    <property type="match status" value="1"/>
</dbReference>
<dbReference type="SUPFAM" id="SSF110921">
    <property type="entry name" value="2-isopropylmalate synthase LeuA, allosteric (dimerisation) domain"/>
    <property type="match status" value="1"/>
</dbReference>
<dbReference type="SUPFAM" id="SSF51569">
    <property type="entry name" value="Aldolase"/>
    <property type="match status" value="1"/>
</dbReference>
<dbReference type="GO" id="GO:0030145">
    <property type="term" value="F:manganese ion binding"/>
    <property type="evidence" value="ECO:0007669"/>
    <property type="project" value="UniProtKB-UniRule"/>
</dbReference>
<comment type="function">
    <text evidence="11">Catalyzes the condensation of the acetyl group of acetyl-CoA with 3-methyl-2-oxobutanoate (2-ketoisovalerate) to form 3-carboxy-3-hydroxy-4-methylpentanoate (2-isopropylmalate).</text>
</comment>
<dbReference type="Pfam" id="PF22617">
    <property type="entry name" value="HCS_D2"/>
    <property type="match status" value="1"/>
</dbReference>
<comment type="subunit">
    <text evidence="11">Homodimer.</text>
</comment>
<dbReference type="GO" id="GO:0003985">
    <property type="term" value="F:acetyl-CoA C-acetyltransferase activity"/>
    <property type="evidence" value="ECO:0007669"/>
    <property type="project" value="UniProtKB-UniRule"/>
</dbReference>
<keyword evidence="11" id="KW-0963">Cytoplasm</keyword>
<feature type="binding site" evidence="11">
    <location>
        <position position="14"/>
    </location>
    <ligand>
        <name>Mn(2+)</name>
        <dbReference type="ChEBI" id="CHEBI:29035"/>
    </ligand>
</feature>
<gene>
    <name evidence="11" type="primary">leuA</name>
    <name evidence="13" type="ORF">AMJ44_08485</name>
</gene>
<keyword evidence="5 11" id="KW-0432">Leucine biosynthesis</keyword>
<keyword evidence="7 11" id="KW-0808">Transferase</keyword>
<protein>
    <recommendedName>
        <fullName evidence="4 11">2-isopropylmalate synthase</fullName>
        <ecNumber evidence="3 11">2.3.3.13</ecNumber>
    </recommendedName>
    <alternativeName>
        <fullName evidence="11">Alpha-IPM synthase</fullName>
    </alternativeName>
    <alternativeName>
        <fullName evidence="11">Alpha-isopropylmalate synthase</fullName>
    </alternativeName>
</protein>
<dbReference type="PROSITE" id="PS50991">
    <property type="entry name" value="PYR_CT"/>
    <property type="match status" value="1"/>
</dbReference>
<dbReference type="CDD" id="cd07940">
    <property type="entry name" value="DRE_TIM_IPMS"/>
    <property type="match status" value="1"/>
</dbReference>
<dbReference type="Gene3D" id="3.30.160.740">
    <property type="match status" value="1"/>
</dbReference>
<dbReference type="GO" id="GO:0009098">
    <property type="term" value="P:L-leucine biosynthetic process"/>
    <property type="evidence" value="ECO:0007669"/>
    <property type="project" value="UniProtKB-UniRule"/>
</dbReference>
<dbReference type="UniPathway" id="UPA00048">
    <property type="reaction ID" value="UER00070"/>
</dbReference>
<dbReference type="InterPro" id="IPR036230">
    <property type="entry name" value="LeuA_allosteric_dom_sf"/>
</dbReference>
<dbReference type="GO" id="GO:0005737">
    <property type="term" value="C:cytoplasm"/>
    <property type="evidence" value="ECO:0007669"/>
    <property type="project" value="UniProtKB-UniRule"/>
</dbReference>
<comment type="similarity">
    <text evidence="2 11">Belongs to the alpha-IPM synthase/homocitrate synthase family. LeuA type 1 subfamily.</text>
</comment>
<feature type="region of interest" description="Regulatory domain" evidence="11">
    <location>
        <begin position="393"/>
        <end position="508"/>
    </location>
</feature>
<evidence type="ECO:0000313" key="13">
    <source>
        <dbReference type="EMBL" id="KPJ66336.1"/>
    </source>
</evidence>
<dbReference type="Pfam" id="PF00682">
    <property type="entry name" value="HMGL-like"/>
    <property type="match status" value="1"/>
</dbReference>
<proteinExistence type="inferred from homology"/>
<reference evidence="13 14" key="1">
    <citation type="journal article" date="2015" name="Microbiome">
        <title>Genomic resolution of linkages in carbon, nitrogen, and sulfur cycling among widespread estuary sediment bacteria.</title>
        <authorList>
            <person name="Baker B.J."/>
            <person name="Lazar C.S."/>
            <person name="Teske A.P."/>
            <person name="Dick G.J."/>
        </authorList>
    </citation>
    <scope>NUCLEOTIDE SEQUENCE [LARGE SCALE GENOMIC DNA]</scope>
    <source>
        <strain evidence="13">DG_54_3</strain>
    </source>
</reference>
<keyword evidence="6 11" id="KW-0028">Amino-acid biosynthesis</keyword>
<dbReference type="AlphaFoldDB" id="A0A0S7XV46"/>
<dbReference type="PANTHER" id="PTHR10277">
    <property type="entry name" value="HOMOCITRATE SYNTHASE-RELATED"/>
    <property type="match status" value="1"/>
</dbReference>
<dbReference type="HAMAP" id="MF_01025">
    <property type="entry name" value="LeuA_type1"/>
    <property type="match status" value="1"/>
</dbReference>
<keyword evidence="9 11" id="KW-0464">Manganese</keyword>
<dbReference type="NCBIfam" id="NF002087">
    <property type="entry name" value="PRK00915.1-4"/>
    <property type="match status" value="1"/>
</dbReference>
<dbReference type="InterPro" id="IPR000891">
    <property type="entry name" value="PYR_CT"/>
</dbReference>
<accession>A0A0S7XV46</accession>
<feature type="binding site" evidence="11">
    <location>
        <position position="206"/>
    </location>
    <ligand>
        <name>Mn(2+)</name>
        <dbReference type="ChEBI" id="CHEBI:29035"/>
    </ligand>
</feature>
<dbReference type="GO" id="GO:0003852">
    <property type="term" value="F:2-isopropylmalate synthase activity"/>
    <property type="evidence" value="ECO:0007669"/>
    <property type="project" value="UniProtKB-UniRule"/>
</dbReference>
<evidence type="ECO:0000256" key="8">
    <source>
        <dbReference type="ARBA" id="ARBA00022723"/>
    </source>
</evidence>
<comment type="cofactor">
    <cofactor evidence="11">
        <name>Mn(2+)</name>
        <dbReference type="ChEBI" id="CHEBI:29035"/>
    </cofactor>
</comment>
<keyword evidence="13" id="KW-0012">Acyltransferase</keyword>
<dbReference type="PATRIC" id="fig|1703775.3.peg.3330"/>
<dbReference type="PROSITE" id="PS00815">
    <property type="entry name" value="AIPM_HOMOCIT_SYNTH_1"/>
    <property type="match status" value="1"/>
</dbReference>
<dbReference type="PANTHER" id="PTHR10277:SF9">
    <property type="entry name" value="2-ISOPROPYLMALATE SYNTHASE 1, CHLOROPLASTIC-RELATED"/>
    <property type="match status" value="1"/>
</dbReference>
<keyword evidence="8 11" id="KW-0479">Metal-binding</keyword>
<name>A0A0S7XV46_UNCSA</name>
<dbReference type="FunFam" id="3.20.20.70:FF:000010">
    <property type="entry name" value="2-isopropylmalate synthase"/>
    <property type="match status" value="1"/>
</dbReference>
<keyword evidence="10 11" id="KW-0100">Branched-chain amino acid biosynthesis</keyword>
<comment type="catalytic activity">
    <reaction evidence="11">
        <text>3-methyl-2-oxobutanoate + acetyl-CoA + H2O = (2S)-2-isopropylmalate + CoA + H(+)</text>
        <dbReference type="Rhea" id="RHEA:21524"/>
        <dbReference type="ChEBI" id="CHEBI:1178"/>
        <dbReference type="ChEBI" id="CHEBI:11851"/>
        <dbReference type="ChEBI" id="CHEBI:15377"/>
        <dbReference type="ChEBI" id="CHEBI:15378"/>
        <dbReference type="ChEBI" id="CHEBI:57287"/>
        <dbReference type="ChEBI" id="CHEBI:57288"/>
        <dbReference type="EC" id="2.3.3.13"/>
    </reaction>
</comment>
<dbReference type="InterPro" id="IPR005671">
    <property type="entry name" value="LeuA_bact_synth"/>
</dbReference>
<dbReference type="FunFam" id="1.10.238.260:FF:000001">
    <property type="entry name" value="2-isopropylmalate synthase"/>
    <property type="match status" value="1"/>
</dbReference>
<dbReference type="InterPro" id="IPR013785">
    <property type="entry name" value="Aldolase_TIM"/>
</dbReference>
<evidence type="ECO:0000256" key="3">
    <source>
        <dbReference type="ARBA" id="ARBA00012973"/>
    </source>
</evidence>
<dbReference type="NCBIfam" id="NF002085">
    <property type="entry name" value="PRK00915.1-2"/>
    <property type="match status" value="1"/>
</dbReference>
<feature type="binding site" evidence="11">
    <location>
        <position position="240"/>
    </location>
    <ligand>
        <name>Mn(2+)</name>
        <dbReference type="ChEBI" id="CHEBI:29035"/>
    </ligand>
</feature>
<dbReference type="SMART" id="SM00917">
    <property type="entry name" value="LeuA_dimer"/>
    <property type="match status" value="1"/>
</dbReference>
<dbReference type="EMBL" id="LIZX01000083">
    <property type="protein sequence ID" value="KPJ66336.1"/>
    <property type="molecule type" value="Genomic_DNA"/>
</dbReference>
<dbReference type="NCBIfam" id="TIGR00973">
    <property type="entry name" value="leuA_bact"/>
    <property type="match status" value="1"/>
</dbReference>
<dbReference type="FunFam" id="3.30.160.270:FF:000003">
    <property type="entry name" value="2-isopropylmalate synthase"/>
    <property type="match status" value="1"/>
</dbReference>